<proteinExistence type="predicted"/>
<organism evidence="1 2">
    <name type="scientific">Dyadobacter chenhuakuii</name>
    <dbReference type="NCBI Taxonomy" id="2909339"/>
    <lineage>
        <taxon>Bacteria</taxon>
        <taxon>Pseudomonadati</taxon>
        <taxon>Bacteroidota</taxon>
        <taxon>Cytophagia</taxon>
        <taxon>Cytophagales</taxon>
        <taxon>Spirosomataceae</taxon>
        <taxon>Dyadobacter</taxon>
    </lineage>
</organism>
<dbReference type="AlphaFoldDB" id="A0A9X1TSC1"/>
<dbReference type="SUPFAM" id="SSF53649">
    <property type="entry name" value="Alkaline phosphatase-like"/>
    <property type="match status" value="1"/>
</dbReference>
<dbReference type="InterPro" id="IPR017850">
    <property type="entry name" value="Alkaline_phosphatase_core_sf"/>
</dbReference>
<dbReference type="InterPro" id="IPR002591">
    <property type="entry name" value="Phosphodiest/P_Trfase"/>
</dbReference>
<dbReference type="EMBL" id="JAKFFV010000004">
    <property type="protein sequence ID" value="MCF2497905.1"/>
    <property type="molecule type" value="Genomic_DNA"/>
</dbReference>
<dbReference type="Pfam" id="PF01663">
    <property type="entry name" value="Phosphodiest"/>
    <property type="match status" value="1"/>
</dbReference>
<protein>
    <submittedName>
        <fullName evidence="1">Alkaline phosphatase family protein</fullName>
    </submittedName>
</protein>
<reference evidence="1" key="1">
    <citation type="submission" date="2022-01" db="EMBL/GenBank/DDBJ databases">
        <title>Novel species in genus Dyadobacter.</title>
        <authorList>
            <person name="Ma C."/>
        </authorList>
    </citation>
    <scope>NUCLEOTIDE SEQUENCE</scope>
    <source>
        <strain evidence="1">CY357</strain>
    </source>
</reference>
<comment type="caution">
    <text evidence="1">The sequence shown here is derived from an EMBL/GenBank/DDBJ whole genome shotgun (WGS) entry which is preliminary data.</text>
</comment>
<dbReference type="Proteomes" id="UP001139411">
    <property type="component" value="Unassembled WGS sequence"/>
</dbReference>
<dbReference type="RefSeq" id="WP_235177186.1">
    <property type="nucleotide sequence ID" value="NZ_JAKFFV010000004.1"/>
</dbReference>
<accession>A0A9X1TSC1</accession>
<gene>
    <name evidence="1" type="ORF">L0661_06285</name>
</gene>
<sequence>MSPKQAISIILTLFLFHQTAAQTKNKSLFVIVDGISYEQLKKVATPNLDAIAKVGGMTRSYVGGEKKTYSQTPTISAVGYNSLLTGTWVNKHNVWDNDIKAPNYHYWTVFRFFREAYPAKKTAIFSTWLDNRTKLIGTGLPETGKMKMDYFFDGFELDTINFPHDKGAQYISKIDGKVVDEAAANIKSEAPDLSWVYLEFTDDMGHRYGNSPQFFDAVKRMDAQMGQLWEALKERESKHGENWQLFITTDHGRGEPAGKDHGGQSDAERSTWIVTNAKELNPYFTKSAQNKQIPAIVDIMPTMARHLDLKIPKEQRFELDGIPLTGKISITDLAVKKESDNILVSWLPQEKDGEVKIWLAVTNKFETGGSDLYMLMKQLPVSEGKASLDITKFPKGFYKVVVEGKYNVVNRWIVEQ</sequence>
<evidence type="ECO:0000313" key="1">
    <source>
        <dbReference type="EMBL" id="MCF2497905.1"/>
    </source>
</evidence>
<dbReference type="Gene3D" id="3.40.720.10">
    <property type="entry name" value="Alkaline Phosphatase, subunit A"/>
    <property type="match status" value="1"/>
</dbReference>
<dbReference type="PANTHER" id="PTHR10151">
    <property type="entry name" value="ECTONUCLEOTIDE PYROPHOSPHATASE/PHOSPHODIESTERASE"/>
    <property type="match status" value="1"/>
</dbReference>
<name>A0A9X1TSC1_9BACT</name>
<dbReference type="PANTHER" id="PTHR10151:SF120">
    <property type="entry name" value="BIS(5'-ADENOSYL)-TRIPHOSPHATASE"/>
    <property type="match status" value="1"/>
</dbReference>
<dbReference type="GO" id="GO:0016787">
    <property type="term" value="F:hydrolase activity"/>
    <property type="evidence" value="ECO:0007669"/>
    <property type="project" value="UniProtKB-ARBA"/>
</dbReference>
<evidence type="ECO:0000313" key="2">
    <source>
        <dbReference type="Proteomes" id="UP001139411"/>
    </source>
</evidence>